<dbReference type="Pfam" id="PF00350">
    <property type="entry name" value="Dynamin_N"/>
    <property type="match status" value="1"/>
</dbReference>
<sequence>MWRTRAAAACVICRSLAKSNYGIKRKSPLQNLHLVSRSIHHPYHPSSKFQRPPLRISIQQFSSLNRLPFRKTKLLNVKYGYQSYRNFWLARLASRLLRIRYIILGSAVGGGYTAKKTYDQWKDMMPDLDDYKWIVPDFIWELDEHIDFEKIIKALPDADDLAKLLPDFDKIGESFASLKGFFSPGETNFSLKYQRMLERLEKENKELRKLVLQRDDKGIHQRKLKKSLIDMYSEVLDILSDYDASYNTQDHLPRVVVVGDQSAGKTSVLEMIAQARIFPRGSGEMMTRSPVKVTLSEGPHHVALFKDSSREFDLTKEEDLAALRNEIEIRMRNSVKEGCTVSTETISLSVKGPGLQRMVLVDLPGVISTVTSGMAPDTKETIFSISKAYMQNPNAIILCIQDGSVDAERSIVTDLVSQMDPQGKRTIFVLTKVDLAEKNVASPSRVKLLQHSFLSPGNSSESIESIKEYEEEFFQNSKLLKTSMLKAHQVTTKNLSLAVSDCFWKMVRESVEQQADAFKATRFNLETEWKNNYPRLRELDRNELFEKAKNEILDEVISLTQVTPKHWEEILQKTLWERVSTHVIENIYLPAAQTMNSGTFNTTVDIKLKQWTDKQLPNKAVEVAWETLQEEFSRFMTEPKGKEHDDIFDKLKQAVKEESIKRHKWNERAEDSLRVIQHNALEDRSISDKQQWDAAIHFMEETLQSRLKDTESVIEDMVGPDWKKRWMYWIGRTKEQNIRNETKNELEKLIKCNEEHAAYLANDEVTTVRKNLEARGITVDPCLIKDTWHQIYRRYFLKTALNHCNLCRRGFYYYQRHFVDSELECNDIVLFWRIQRMLAITANTLRQQLTNTEVRRLEKNVKEVLEDFAEDSEKKVKLLTGKRVQLAEDLSKYLSSLKSSDTTTRFIFAFQLVDASRLCWLPKDKVF</sequence>
<dbReference type="InterPro" id="IPR022812">
    <property type="entry name" value="Dynamin"/>
</dbReference>
<dbReference type="GO" id="GO:0006897">
    <property type="term" value="P:endocytosis"/>
    <property type="evidence" value="ECO:0007669"/>
    <property type="project" value="TreeGrafter"/>
</dbReference>
<reference evidence="21" key="2">
    <citation type="submission" date="2025-09" db="UniProtKB">
        <authorList>
            <consortium name="Ensembl"/>
        </authorList>
    </citation>
    <scope>IDENTIFICATION</scope>
</reference>
<dbReference type="GO" id="GO:0005758">
    <property type="term" value="C:mitochondrial intermembrane space"/>
    <property type="evidence" value="ECO:0007669"/>
    <property type="project" value="UniProtKB-SubCell"/>
</dbReference>
<keyword evidence="16" id="KW-1015">Disulfide bond</keyword>
<keyword evidence="7" id="KW-0999">Mitochondrion inner membrane</keyword>
<evidence type="ECO:0000256" key="5">
    <source>
        <dbReference type="ARBA" id="ARBA00022703"/>
    </source>
</evidence>
<evidence type="ECO:0000256" key="9">
    <source>
        <dbReference type="ARBA" id="ARBA00022946"/>
    </source>
</evidence>
<accession>A0A8B9CAW6</accession>
<evidence type="ECO:0000256" key="17">
    <source>
        <dbReference type="ARBA" id="ARBA00044791"/>
    </source>
</evidence>
<evidence type="ECO:0000256" key="2">
    <source>
        <dbReference type="ARBA" id="ARBA00004569"/>
    </source>
</evidence>
<evidence type="ECO:0000256" key="10">
    <source>
        <dbReference type="ARBA" id="ARBA00022989"/>
    </source>
</evidence>
<evidence type="ECO:0000256" key="6">
    <source>
        <dbReference type="ARBA" id="ARBA00022741"/>
    </source>
</evidence>
<gene>
    <name evidence="21" type="primary">OPA1</name>
</gene>
<evidence type="ECO:0000256" key="15">
    <source>
        <dbReference type="ARBA" id="ARBA00023136"/>
    </source>
</evidence>
<evidence type="ECO:0000256" key="11">
    <source>
        <dbReference type="ARBA" id="ARBA00023054"/>
    </source>
</evidence>
<evidence type="ECO:0000256" key="7">
    <source>
        <dbReference type="ARBA" id="ARBA00022792"/>
    </source>
</evidence>
<dbReference type="FunFam" id="3.40.50.300:FF:000171">
    <property type="entry name" value="Dynamin-like 120 kDa protein, mitochondrial"/>
    <property type="match status" value="1"/>
</dbReference>
<evidence type="ECO:0000256" key="18">
    <source>
        <dbReference type="ARBA" id="ARBA00048040"/>
    </source>
</evidence>
<dbReference type="GO" id="GO:0048312">
    <property type="term" value="P:intracellular distribution of mitochondria"/>
    <property type="evidence" value="ECO:0007669"/>
    <property type="project" value="TreeGrafter"/>
</dbReference>
<dbReference type="Proteomes" id="UP000694426">
    <property type="component" value="Unplaced"/>
</dbReference>
<reference evidence="21" key="1">
    <citation type="submission" date="2025-08" db="UniProtKB">
        <authorList>
            <consortium name="Ensembl"/>
        </authorList>
    </citation>
    <scope>IDENTIFICATION</scope>
</reference>
<dbReference type="GO" id="GO:0005743">
    <property type="term" value="C:mitochondrial inner membrane"/>
    <property type="evidence" value="ECO:0007669"/>
    <property type="project" value="UniProtKB-SubCell"/>
</dbReference>
<keyword evidence="11 19" id="KW-0175">Coiled coil</keyword>
<keyword evidence="13" id="KW-0496">Mitochondrion</keyword>
<dbReference type="GO" id="GO:0008053">
    <property type="term" value="P:mitochondrial fusion"/>
    <property type="evidence" value="ECO:0007669"/>
    <property type="project" value="TreeGrafter"/>
</dbReference>
<dbReference type="SMART" id="SM00053">
    <property type="entry name" value="DYNc"/>
    <property type="match status" value="1"/>
</dbReference>
<dbReference type="SUPFAM" id="SSF52540">
    <property type="entry name" value="P-loop containing nucleoside triphosphate hydrolases"/>
    <property type="match status" value="1"/>
</dbReference>
<evidence type="ECO:0000256" key="8">
    <source>
        <dbReference type="ARBA" id="ARBA00022801"/>
    </source>
</evidence>
<feature type="coiled-coil region" evidence="19">
    <location>
        <begin position="190"/>
        <end position="217"/>
    </location>
</feature>
<keyword evidence="10" id="KW-1133">Transmembrane helix</keyword>
<comment type="subcellular location">
    <subcellularLocation>
        <location evidence="1">Mitochondrion inner membrane</location>
        <topology evidence="1">Single-pass membrane protein</topology>
    </subcellularLocation>
    <subcellularLocation>
        <location evidence="2">Mitochondrion intermembrane space</location>
    </subcellularLocation>
</comment>
<keyword evidence="15" id="KW-0472">Membrane</keyword>
<dbReference type="GO" id="GO:0000266">
    <property type="term" value="P:mitochondrial fission"/>
    <property type="evidence" value="ECO:0007669"/>
    <property type="project" value="TreeGrafter"/>
</dbReference>
<dbReference type="InterPro" id="IPR027417">
    <property type="entry name" value="P-loop_NTPase"/>
</dbReference>
<keyword evidence="5" id="KW-0053">Apoptosis</keyword>
<evidence type="ECO:0000256" key="4">
    <source>
        <dbReference type="ARBA" id="ARBA00022692"/>
    </source>
</evidence>
<dbReference type="GO" id="GO:0008289">
    <property type="term" value="F:lipid binding"/>
    <property type="evidence" value="ECO:0007669"/>
    <property type="project" value="UniProtKB-KW"/>
</dbReference>
<evidence type="ECO:0000256" key="12">
    <source>
        <dbReference type="ARBA" id="ARBA00023121"/>
    </source>
</evidence>
<dbReference type="GO" id="GO:0016559">
    <property type="term" value="P:peroxisome fission"/>
    <property type="evidence" value="ECO:0007669"/>
    <property type="project" value="TreeGrafter"/>
</dbReference>
<dbReference type="CDD" id="cd08771">
    <property type="entry name" value="DLP_1"/>
    <property type="match status" value="1"/>
</dbReference>
<feature type="domain" description="Dynamin-type G" evidence="20">
    <location>
        <begin position="249"/>
        <end position="512"/>
    </location>
</feature>
<dbReference type="PRINTS" id="PR00195">
    <property type="entry name" value="DYNAMIN"/>
</dbReference>
<evidence type="ECO:0000256" key="13">
    <source>
        <dbReference type="ARBA" id="ARBA00023128"/>
    </source>
</evidence>
<dbReference type="InterPro" id="IPR045817">
    <property type="entry name" value="OPA1_C"/>
</dbReference>
<dbReference type="InterPro" id="IPR030381">
    <property type="entry name" value="G_DYNAMIN_dom"/>
</dbReference>
<feature type="coiled-coil region" evidence="19">
    <location>
        <begin position="847"/>
        <end position="874"/>
    </location>
</feature>
<evidence type="ECO:0000256" key="3">
    <source>
        <dbReference type="ARBA" id="ARBA00011980"/>
    </source>
</evidence>
<evidence type="ECO:0000313" key="21">
    <source>
        <dbReference type="Ensembl" id="ENSABRP00000016967.1"/>
    </source>
</evidence>
<evidence type="ECO:0000256" key="16">
    <source>
        <dbReference type="ARBA" id="ARBA00023157"/>
    </source>
</evidence>
<dbReference type="PANTHER" id="PTHR11566">
    <property type="entry name" value="DYNAMIN"/>
    <property type="match status" value="1"/>
</dbReference>
<dbReference type="EC" id="3.6.5.5" evidence="3"/>
<dbReference type="Ensembl" id="ENSABRT00000024121.1">
    <property type="protein sequence ID" value="ENSABRP00000016967.1"/>
    <property type="gene ID" value="ENSABRG00000010833.1"/>
</dbReference>
<comment type="catalytic activity">
    <reaction evidence="18">
        <text>GTP + H2O = GDP + phosphate + H(+)</text>
        <dbReference type="Rhea" id="RHEA:19669"/>
        <dbReference type="ChEBI" id="CHEBI:15377"/>
        <dbReference type="ChEBI" id="CHEBI:15378"/>
        <dbReference type="ChEBI" id="CHEBI:37565"/>
        <dbReference type="ChEBI" id="CHEBI:43474"/>
        <dbReference type="ChEBI" id="CHEBI:58189"/>
        <dbReference type="EC" id="3.6.5.5"/>
    </reaction>
</comment>
<dbReference type="InterPro" id="IPR045063">
    <property type="entry name" value="Dynamin_N"/>
</dbReference>
<keyword evidence="12" id="KW-0446">Lipid-binding</keyword>
<dbReference type="GO" id="GO:0006915">
    <property type="term" value="P:apoptotic process"/>
    <property type="evidence" value="ECO:0007669"/>
    <property type="project" value="UniProtKB-KW"/>
</dbReference>
<keyword evidence="4" id="KW-0812">Transmembrane</keyword>
<evidence type="ECO:0000259" key="20">
    <source>
        <dbReference type="PROSITE" id="PS51718"/>
    </source>
</evidence>
<keyword evidence="9" id="KW-0809">Transit peptide</keyword>
<dbReference type="GO" id="GO:0005525">
    <property type="term" value="F:GTP binding"/>
    <property type="evidence" value="ECO:0007669"/>
    <property type="project" value="UniProtKB-KW"/>
</dbReference>
<protein>
    <recommendedName>
        <fullName evidence="17">Dynamin-like GTPase OPA1, mitochondrial</fullName>
        <ecNumber evidence="3">3.6.5.5</ecNumber>
    </recommendedName>
</protein>
<dbReference type="InterPro" id="IPR001401">
    <property type="entry name" value="Dynamin_GTPase"/>
</dbReference>
<dbReference type="PROSITE" id="PS51718">
    <property type="entry name" value="G_DYNAMIN_2"/>
    <property type="match status" value="1"/>
</dbReference>
<evidence type="ECO:0000313" key="22">
    <source>
        <dbReference type="Proteomes" id="UP000694426"/>
    </source>
</evidence>
<name>A0A8B9CAW6_9AVES</name>
<organism evidence="21 22">
    <name type="scientific">Anser brachyrhynchus</name>
    <name type="common">Pink-footed goose</name>
    <dbReference type="NCBI Taxonomy" id="132585"/>
    <lineage>
        <taxon>Eukaryota</taxon>
        <taxon>Metazoa</taxon>
        <taxon>Chordata</taxon>
        <taxon>Craniata</taxon>
        <taxon>Vertebrata</taxon>
        <taxon>Euteleostomi</taxon>
        <taxon>Archelosauria</taxon>
        <taxon>Archosauria</taxon>
        <taxon>Dinosauria</taxon>
        <taxon>Saurischia</taxon>
        <taxon>Theropoda</taxon>
        <taxon>Coelurosauria</taxon>
        <taxon>Aves</taxon>
        <taxon>Neognathae</taxon>
        <taxon>Galloanserae</taxon>
        <taxon>Anseriformes</taxon>
        <taxon>Anatidae</taxon>
        <taxon>Anserinae</taxon>
        <taxon>Anser</taxon>
    </lineage>
</organism>
<evidence type="ECO:0000256" key="1">
    <source>
        <dbReference type="ARBA" id="ARBA00004434"/>
    </source>
</evidence>
<dbReference type="GO" id="GO:0003924">
    <property type="term" value="F:GTPase activity"/>
    <property type="evidence" value="ECO:0007669"/>
    <property type="project" value="InterPro"/>
</dbReference>
<dbReference type="Gene3D" id="3.40.50.300">
    <property type="entry name" value="P-loop containing nucleotide triphosphate hydrolases"/>
    <property type="match status" value="1"/>
</dbReference>
<keyword evidence="8" id="KW-0378">Hydrolase</keyword>
<evidence type="ECO:0000256" key="19">
    <source>
        <dbReference type="SAM" id="Coils"/>
    </source>
</evidence>
<proteinExistence type="predicted"/>
<dbReference type="Pfam" id="PF19434">
    <property type="entry name" value="OPA1_C"/>
    <property type="match status" value="1"/>
</dbReference>
<keyword evidence="22" id="KW-1185">Reference proteome</keyword>
<evidence type="ECO:0000256" key="14">
    <source>
        <dbReference type="ARBA" id="ARBA00023134"/>
    </source>
</evidence>
<dbReference type="GO" id="GO:0008017">
    <property type="term" value="F:microtubule binding"/>
    <property type="evidence" value="ECO:0007669"/>
    <property type="project" value="TreeGrafter"/>
</dbReference>
<dbReference type="PANTHER" id="PTHR11566:SF67">
    <property type="entry name" value="DYNAMIN-LIKE 120 KDA PROTEIN, MITOCHONDRIAL"/>
    <property type="match status" value="1"/>
</dbReference>
<keyword evidence="6" id="KW-0547">Nucleotide-binding</keyword>
<dbReference type="AlphaFoldDB" id="A0A8B9CAW6"/>
<dbReference type="GeneTree" id="ENSGT00550000074851"/>
<dbReference type="GO" id="GO:0005874">
    <property type="term" value="C:microtubule"/>
    <property type="evidence" value="ECO:0007669"/>
    <property type="project" value="TreeGrafter"/>
</dbReference>
<keyword evidence="14" id="KW-0342">GTP-binding</keyword>